<dbReference type="AlphaFoldDB" id="A0A3S4ZNT8"/>
<reference evidence="2" key="1">
    <citation type="submission" date="2018-11" db="EMBL/GenBank/DDBJ databases">
        <authorList>
            <consortium name="Pathogen Informatics"/>
        </authorList>
    </citation>
    <scope>NUCLEOTIDE SEQUENCE</scope>
</reference>
<gene>
    <name evidence="2" type="ORF">PXEA_LOCUS9570</name>
</gene>
<evidence type="ECO:0000313" key="3">
    <source>
        <dbReference type="Proteomes" id="UP000784294"/>
    </source>
</evidence>
<sequence>MPTRHSIQAVETTTSLVHDSSGLDETNASQRQLLSRSTNSTVGPVPGRMGNRLVSLLAGAIGLKTERSVLMGNASNASPCTINNASSANAFADVTAADVDSSSDSTNVLTDKAVADLSITTAPLSLDKTSLGLHAATDTSFQLPTKDITSKRTRCPDHQINVSFYSFIDAELV</sequence>
<proteinExistence type="predicted"/>
<feature type="region of interest" description="Disordered" evidence="1">
    <location>
        <begin position="18"/>
        <end position="47"/>
    </location>
</feature>
<dbReference type="Proteomes" id="UP000784294">
    <property type="component" value="Unassembled WGS sequence"/>
</dbReference>
<keyword evidence="3" id="KW-1185">Reference proteome</keyword>
<accession>A0A3S4ZNT8</accession>
<protein>
    <submittedName>
        <fullName evidence="2">Uncharacterized protein</fullName>
    </submittedName>
</protein>
<comment type="caution">
    <text evidence="2">The sequence shown here is derived from an EMBL/GenBank/DDBJ whole genome shotgun (WGS) entry which is preliminary data.</text>
</comment>
<feature type="compositionally biased region" description="Polar residues" evidence="1">
    <location>
        <begin position="18"/>
        <end position="42"/>
    </location>
</feature>
<evidence type="ECO:0000313" key="2">
    <source>
        <dbReference type="EMBL" id="VEL16130.1"/>
    </source>
</evidence>
<organism evidence="2 3">
    <name type="scientific">Protopolystoma xenopodis</name>
    <dbReference type="NCBI Taxonomy" id="117903"/>
    <lineage>
        <taxon>Eukaryota</taxon>
        <taxon>Metazoa</taxon>
        <taxon>Spiralia</taxon>
        <taxon>Lophotrochozoa</taxon>
        <taxon>Platyhelminthes</taxon>
        <taxon>Monogenea</taxon>
        <taxon>Polyopisthocotylea</taxon>
        <taxon>Polystomatidea</taxon>
        <taxon>Polystomatidae</taxon>
        <taxon>Protopolystoma</taxon>
    </lineage>
</organism>
<name>A0A3S4ZNT8_9PLAT</name>
<dbReference type="EMBL" id="CAAALY010027239">
    <property type="protein sequence ID" value="VEL16130.1"/>
    <property type="molecule type" value="Genomic_DNA"/>
</dbReference>
<evidence type="ECO:0000256" key="1">
    <source>
        <dbReference type="SAM" id="MobiDB-lite"/>
    </source>
</evidence>